<evidence type="ECO:0000313" key="20">
    <source>
        <dbReference type="Proteomes" id="UP000565286"/>
    </source>
</evidence>
<dbReference type="NCBIfam" id="TIGR01034">
    <property type="entry name" value="metK"/>
    <property type="match status" value="1"/>
</dbReference>
<evidence type="ECO:0000256" key="4">
    <source>
        <dbReference type="ARBA" id="ARBA00009685"/>
    </source>
</evidence>
<comment type="cofactor">
    <cofactor evidence="1">
        <name>Mg(2+)</name>
        <dbReference type="ChEBI" id="CHEBI:18420"/>
    </cofactor>
</comment>
<comment type="pathway">
    <text evidence="3">Amino-acid biosynthesis; S-adenosyl-L-methionine biosynthesis; S-adenosyl-L-methionine from L-methionine: step 1/1.</text>
</comment>
<organism evidence="19 20">
    <name type="scientific">Rhizobium skierniewicense</name>
    <dbReference type="NCBI Taxonomy" id="984260"/>
    <lineage>
        <taxon>Bacteria</taxon>
        <taxon>Pseudomonadati</taxon>
        <taxon>Pseudomonadota</taxon>
        <taxon>Alphaproteobacteria</taxon>
        <taxon>Hyphomicrobiales</taxon>
        <taxon>Rhizobiaceae</taxon>
        <taxon>Rhizobium/Agrobacterium group</taxon>
        <taxon>Rhizobium</taxon>
    </lineage>
</organism>
<dbReference type="Pfam" id="PF00438">
    <property type="entry name" value="S-AdoMet_synt_N"/>
    <property type="match status" value="1"/>
</dbReference>
<evidence type="ECO:0000259" key="18">
    <source>
        <dbReference type="Pfam" id="PF02773"/>
    </source>
</evidence>
<dbReference type="AlphaFoldDB" id="A0A7W6CBH3"/>
<evidence type="ECO:0000256" key="14">
    <source>
        <dbReference type="RuleBase" id="RU000542"/>
    </source>
</evidence>
<protein>
    <recommendedName>
        <fullName evidence="5 13">Methionine adenosyltransferase</fullName>
        <ecNumber evidence="5 13">2.5.1.6</ecNumber>
    </recommendedName>
</protein>
<dbReference type="InterPro" id="IPR022636">
    <property type="entry name" value="S-AdoMet_synthetase_sfam"/>
</dbReference>
<keyword evidence="7 19" id="KW-0808">Transferase</keyword>
<evidence type="ECO:0000259" key="16">
    <source>
        <dbReference type="Pfam" id="PF00438"/>
    </source>
</evidence>
<keyword evidence="10" id="KW-0067">ATP-binding</keyword>
<dbReference type="InterPro" id="IPR002133">
    <property type="entry name" value="S-AdoMet_synthetase"/>
</dbReference>
<dbReference type="Proteomes" id="UP000565286">
    <property type="component" value="Unassembled WGS sequence"/>
</dbReference>
<dbReference type="EMBL" id="JACIDV010000007">
    <property type="protein sequence ID" value="MBB3946757.1"/>
    <property type="molecule type" value="Genomic_DNA"/>
</dbReference>
<dbReference type="GO" id="GO:0004478">
    <property type="term" value="F:methionine adenosyltransferase activity"/>
    <property type="evidence" value="ECO:0007669"/>
    <property type="project" value="UniProtKB-UniRule"/>
</dbReference>
<comment type="cofactor">
    <cofactor evidence="2">
        <name>K(+)</name>
        <dbReference type="ChEBI" id="CHEBI:29103"/>
    </cofactor>
</comment>
<dbReference type="Pfam" id="PF02773">
    <property type="entry name" value="S-AdoMet_synt_C"/>
    <property type="match status" value="1"/>
</dbReference>
<keyword evidence="20" id="KW-1185">Reference proteome</keyword>
<comment type="subcellular location">
    <subcellularLocation>
        <location evidence="14">Cytoplasm</location>
    </subcellularLocation>
</comment>
<evidence type="ECO:0000256" key="1">
    <source>
        <dbReference type="ARBA" id="ARBA00001946"/>
    </source>
</evidence>
<evidence type="ECO:0000259" key="17">
    <source>
        <dbReference type="Pfam" id="PF02772"/>
    </source>
</evidence>
<dbReference type="GO" id="GO:0005737">
    <property type="term" value="C:cytoplasm"/>
    <property type="evidence" value="ECO:0007669"/>
    <property type="project" value="UniProtKB-SubCell"/>
</dbReference>
<feature type="domain" description="S-adenosylmethionine synthetase C-terminal" evidence="18">
    <location>
        <begin position="265"/>
        <end position="407"/>
    </location>
</feature>
<keyword evidence="11 14" id="KW-0460">Magnesium</keyword>
<gene>
    <name evidence="19" type="ORF">GGQ73_002711</name>
</gene>
<evidence type="ECO:0000313" key="19">
    <source>
        <dbReference type="EMBL" id="MBB3946757.1"/>
    </source>
</evidence>
<accession>A0A7W6CBH3</accession>
<dbReference type="EC" id="2.5.1.6" evidence="5 13"/>
<keyword evidence="8 14" id="KW-0479">Metal-binding</keyword>
<reference evidence="19 20" key="1">
    <citation type="submission" date="2020-08" db="EMBL/GenBank/DDBJ databases">
        <title>Genomic Encyclopedia of Type Strains, Phase IV (KMG-IV): sequencing the most valuable type-strain genomes for metagenomic binning, comparative biology and taxonomic classification.</title>
        <authorList>
            <person name="Goeker M."/>
        </authorList>
    </citation>
    <scope>NUCLEOTIDE SEQUENCE [LARGE SCALE GENOMIC DNA]</scope>
    <source>
        <strain evidence="19 20">DSM 26438</strain>
    </source>
</reference>
<dbReference type="InterPro" id="IPR022628">
    <property type="entry name" value="S-AdoMet_synt_N"/>
</dbReference>
<dbReference type="RefSeq" id="WP_183896729.1">
    <property type="nucleotide sequence ID" value="NZ_JACIDV010000007.1"/>
</dbReference>
<dbReference type="PANTHER" id="PTHR11964">
    <property type="entry name" value="S-ADENOSYLMETHIONINE SYNTHETASE"/>
    <property type="match status" value="1"/>
</dbReference>
<dbReference type="PROSITE" id="PS00377">
    <property type="entry name" value="ADOMET_SYNTHASE_2"/>
    <property type="match status" value="1"/>
</dbReference>
<evidence type="ECO:0000256" key="2">
    <source>
        <dbReference type="ARBA" id="ARBA00001958"/>
    </source>
</evidence>
<evidence type="ECO:0000256" key="11">
    <source>
        <dbReference type="ARBA" id="ARBA00022842"/>
    </source>
</evidence>
<evidence type="ECO:0000256" key="12">
    <source>
        <dbReference type="ARBA" id="ARBA00022958"/>
    </source>
</evidence>
<dbReference type="GO" id="GO:0006556">
    <property type="term" value="P:S-adenosylmethionine biosynthetic process"/>
    <property type="evidence" value="ECO:0007669"/>
    <property type="project" value="UniProtKB-UniRule"/>
</dbReference>
<evidence type="ECO:0000256" key="8">
    <source>
        <dbReference type="ARBA" id="ARBA00022723"/>
    </source>
</evidence>
<keyword evidence="6" id="KW-0554">One-carbon metabolism</keyword>
<keyword evidence="12 14" id="KW-0630">Potassium</keyword>
<name>A0A7W6CBH3_9HYPH</name>
<sequence>MRANYLFTSESVAEGHPDKVCDRISDEIVDLIYREAAKTGVDPWTVRIACETLATTNRVVIAGEVRVPDTLLKKAKDGSVFKDASGHPVINPAKFKAAARKAIRDIGYEQDGFHWKTARIDVLLHPQSADIAQGVDNASDKQGDEGAGDQGIMFGYACKETPDLMPAPIYYSHRILQLLATARKSGEGEAAKLGPDAKSQVTVRYVDGKASEAVSIVLSTQHLDASWDSKKVRSVVEPYIREALGELKIADDCQWYINPTGKFVIGGPDGDAGLTGRKIIVDTYGGAAPHGGGAFSGKDTTKVDRSAAYAARYIAKNVVAAGLAERCTIQLSYAIGVAQPLSVYVDFHQTGTMGEDEVESAIRKVIDLSPSGIRRHLDLNKPIYAKTSSYGHFGRKAGRDGSFSWEKLDLVKPLKDALKAA</sequence>
<evidence type="ECO:0000256" key="15">
    <source>
        <dbReference type="RuleBase" id="RU004462"/>
    </source>
</evidence>
<feature type="domain" description="S-adenosylmethionine synthetase N-terminal" evidence="16">
    <location>
        <begin position="4"/>
        <end position="129"/>
    </location>
</feature>
<comment type="similarity">
    <text evidence="4 15">Belongs to the AdoMet synthase family.</text>
</comment>
<evidence type="ECO:0000256" key="6">
    <source>
        <dbReference type="ARBA" id="ARBA00022563"/>
    </source>
</evidence>
<dbReference type="PIRSF" id="PIRSF000497">
    <property type="entry name" value="MAT"/>
    <property type="match status" value="1"/>
</dbReference>
<dbReference type="GO" id="GO:0005524">
    <property type="term" value="F:ATP binding"/>
    <property type="evidence" value="ECO:0007669"/>
    <property type="project" value="UniProtKB-KW"/>
</dbReference>
<dbReference type="UniPathway" id="UPA00315">
    <property type="reaction ID" value="UER00080"/>
</dbReference>
<proteinExistence type="inferred from homology"/>
<comment type="subunit">
    <text evidence="14">Homotetramer.</text>
</comment>
<evidence type="ECO:0000256" key="9">
    <source>
        <dbReference type="ARBA" id="ARBA00022741"/>
    </source>
</evidence>
<dbReference type="InterPro" id="IPR022629">
    <property type="entry name" value="S-AdoMet_synt_central"/>
</dbReference>
<dbReference type="CDD" id="cd18079">
    <property type="entry name" value="S-AdoMet_synt"/>
    <property type="match status" value="1"/>
</dbReference>
<comment type="caution">
    <text evidence="19">The sequence shown here is derived from an EMBL/GenBank/DDBJ whole genome shotgun (WGS) entry which is preliminary data.</text>
</comment>
<dbReference type="SUPFAM" id="SSF55973">
    <property type="entry name" value="S-adenosylmethionine synthetase"/>
    <property type="match status" value="3"/>
</dbReference>
<keyword evidence="9" id="KW-0547">Nucleotide-binding</keyword>
<dbReference type="Pfam" id="PF02772">
    <property type="entry name" value="S-AdoMet_synt_M"/>
    <property type="match status" value="1"/>
</dbReference>
<dbReference type="GO" id="GO:0006730">
    <property type="term" value="P:one-carbon metabolic process"/>
    <property type="evidence" value="ECO:0007669"/>
    <property type="project" value="UniProtKB-KW"/>
</dbReference>
<feature type="domain" description="S-adenosylmethionine synthetase central" evidence="17">
    <location>
        <begin position="145"/>
        <end position="263"/>
    </location>
</feature>
<evidence type="ECO:0000256" key="13">
    <source>
        <dbReference type="NCBIfam" id="TIGR01034"/>
    </source>
</evidence>
<evidence type="ECO:0000256" key="5">
    <source>
        <dbReference type="ARBA" id="ARBA00012828"/>
    </source>
</evidence>
<evidence type="ECO:0000256" key="3">
    <source>
        <dbReference type="ARBA" id="ARBA00005224"/>
    </source>
</evidence>
<evidence type="ECO:0000256" key="10">
    <source>
        <dbReference type="ARBA" id="ARBA00022840"/>
    </source>
</evidence>
<dbReference type="GO" id="GO:0046872">
    <property type="term" value="F:metal ion binding"/>
    <property type="evidence" value="ECO:0007669"/>
    <property type="project" value="UniProtKB-KW"/>
</dbReference>
<dbReference type="Gene3D" id="3.30.300.10">
    <property type="match status" value="3"/>
</dbReference>
<dbReference type="InterPro" id="IPR022630">
    <property type="entry name" value="S-AdoMet_synt_C"/>
</dbReference>
<evidence type="ECO:0000256" key="7">
    <source>
        <dbReference type="ARBA" id="ARBA00022679"/>
    </source>
</evidence>
<dbReference type="PROSITE" id="PS00376">
    <property type="entry name" value="ADOMET_SYNTHASE_1"/>
    <property type="match status" value="1"/>
</dbReference>
<dbReference type="InterPro" id="IPR022631">
    <property type="entry name" value="ADOMET_SYNTHASE_CS"/>
</dbReference>